<name>A0A0E9W9A4_ANGAN</name>
<accession>A0A0E9W9A4</accession>
<proteinExistence type="predicted"/>
<sequence length="44" mass="5367">MEILTKCEQKCFFLNLTNCTFNSKVRNVQYIVMQIKLFICRLKY</sequence>
<dbReference type="EMBL" id="GBXM01021711">
    <property type="protein sequence ID" value="JAH86866.1"/>
    <property type="molecule type" value="Transcribed_RNA"/>
</dbReference>
<dbReference type="AlphaFoldDB" id="A0A0E9W9A4"/>
<organism evidence="1">
    <name type="scientific">Anguilla anguilla</name>
    <name type="common">European freshwater eel</name>
    <name type="synonym">Muraena anguilla</name>
    <dbReference type="NCBI Taxonomy" id="7936"/>
    <lineage>
        <taxon>Eukaryota</taxon>
        <taxon>Metazoa</taxon>
        <taxon>Chordata</taxon>
        <taxon>Craniata</taxon>
        <taxon>Vertebrata</taxon>
        <taxon>Euteleostomi</taxon>
        <taxon>Actinopterygii</taxon>
        <taxon>Neopterygii</taxon>
        <taxon>Teleostei</taxon>
        <taxon>Anguilliformes</taxon>
        <taxon>Anguillidae</taxon>
        <taxon>Anguilla</taxon>
    </lineage>
</organism>
<protein>
    <submittedName>
        <fullName evidence="1">Uncharacterized protein</fullName>
    </submittedName>
</protein>
<reference evidence="1" key="2">
    <citation type="journal article" date="2015" name="Fish Shellfish Immunol.">
        <title>Early steps in the European eel (Anguilla anguilla)-Vibrio vulnificus interaction in the gills: Role of the RtxA13 toxin.</title>
        <authorList>
            <person name="Callol A."/>
            <person name="Pajuelo D."/>
            <person name="Ebbesson L."/>
            <person name="Teles M."/>
            <person name="MacKenzie S."/>
            <person name="Amaro C."/>
        </authorList>
    </citation>
    <scope>NUCLEOTIDE SEQUENCE</scope>
</reference>
<evidence type="ECO:0000313" key="1">
    <source>
        <dbReference type="EMBL" id="JAH86866.1"/>
    </source>
</evidence>
<reference evidence="1" key="1">
    <citation type="submission" date="2014-11" db="EMBL/GenBank/DDBJ databases">
        <authorList>
            <person name="Amaro Gonzalez C."/>
        </authorList>
    </citation>
    <scope>NUCLEOTIDE SEQUENCE</scope>
</reference>